<dbReference type="EMBL" id="JAJBMB010000001">
    <property type="protein sequence ID" value="MCB5444876.1"/>
    <property type="molecule type" value="Genomic_DNA"/>
</dbReference>
<gene>
    <name evidence="3" type="ORF">IBLFYP30_00572</name>
    <name evidence="2" type="ORF">LIP50_01520</name>
</gene>
<dbReference type="Proteomes" id="UP001299409">
    <property type="component" value="Unassembled WGS sequence"/>
</dbReference>
<feature type="transmembrane region" description="Helical" evidence="1">
    <location>
        <begin position="169"/>
        <end position="190"/>
    </location>
</feature>
<keyword evidence="1" id="KW-0812">Transmembrane</keyword>
<name>A0A6N3FTK2_9FIRM</name>
<feature type="transmembrane region" description="Helical" evidence="1">
    <location>
        <begin position="52"/>
        <end position="69"/>
    </location>
</feature>
<feature type="transmembrane region" description="Helical" evidence="1">
    <location>
        <begin position="75"/>
        <end position="96"/>
    </location>
</feature>
<keyword evidence="4" id="KW-1185">Reference proteome</keyword>
<feature type="transmembrane region" description="Helical" evidence="1">
    <location>
        <begin position="138"/>
        <end position="157"/>
    </location>
</feature>
<reference evidence="2 4" key="2">
    <citation type="submission" date="2021-10" db="EMBL/GenBank/DDBJ databases">
        <title>Collection of gut derived symbiotic bacterial strains cultured from healthy donors.</title>
        <authorList>
            <person name="Lin H."/>
            <person name="Littmann E."/>
            <person name="Claire K."/>
            <person name="Pamer E."/>
        </authorList>
    </citation>
    <scope>NUCLEOTIDE SEQUENCE [LARGE SCALE GENOMIC DNA]</scope>
    <source>
        <strain evidence="2 4">MSK.17.68</strain>
    </source>
</reference>
<evidence type="ECO:0000313" key="3">
    <source>
        <dbReference type="EMBL" id="VYU55612.1"/>
    </source>
</evidence>
<keyword evidence="1" id="KW-0472">Membrane</keyword>
<dbReference type="GeneID" id="89564847"/>
<evidence type="ECO:0000313" key="2">
    <source>
        <dbReference type="EMBL" id="MCB5444876.1"/>
    </source>
</evidence>
<evidence type="ECO:0000256" key="1">
    <source>
        <dbReference type="SAM" id="Phobius"/>
    </source>
</evidence>
<dbReference type="RefSeq" id="WP_007287228.1">
    <property type="nucleotide sequence ID" value="NZ_BAABXU010000001.1"/>
</dbReference>
<organism evidence="3">
    <name type="scientific">Intestinibacter bartlettii</name>
    <dbReference type="NCBI Taxonomy" id="261299"/>
    <lineage>
        <taxon>Bacteria</taxon>
        <taxon>Bacillati</taxon>
        <taxon>Bacillota</taxon>
        <taxon>Clostridia</taxon>
        <taxon>Peptostreptococcales</taxon>
        <taxon>Peptostreptococcaceae</taxon>
        <taxon>Intestinibacter</taxon>
    </lineage>
</organism>
<reference evidence="3" key="1">
    <citation type="submission" date="2019-11" db="EMBL/GenBank/DDBJ databases">
        <authorList>
            <person name="Feng L."/>
        </authorList>
    </citation>
    <scope>NUCLEOTIDE SEQUENCE</scope>
    <source>
        <strain evidence="3">IbartlettiiLFYP30</strain>
    </source>
</reference>
<evidence type="ECO:0000313" key="4">
    <source>
        <dbReference type="Proteomes" id="UP001299409"/>
    </source>
</evidence>
<dbReference type="AlphaFoldDB" id="A0A6N3FTK2"/>
<dbReference type="EMBL" id="CACRUE010000045">
    <property type="protein sequence ID" value="VYU55612.1"/>
    <property type="molecule type" value="Genomic_DNA"/>
</dbReference>
<accession>A0A6N3FTK2</accession>
<protein>
    <submittedName>
        <fullName evidence="3">Uncharacterized protein</fullName>
    </submittedName>
</protein>
<keyword evidence="1" id="KW-1133">Transmembrane helix</keyword>
<feature type="transmembrane region" description="Helical" evidence="1">
    <location>
        <begin position="29"/>
        <end position="45"/>
    </location>
</feature>
<proteinExistence type="predicted"/>
<sequence length="221" mass="25986">MKRRLVQEGLIYCILPVIAIGGFYNQYRGIPWMILGVGFLYTFYTKRREDRINYTFLTFLILFNTYYIMTNNIKGDILIQFNLGFVIFISIAILLLEAMDFSICKIAFQDILMMLGESKMGVYKVSKKSKVDLNLKKLSTIIILELLCCDLIGIYYINIKNITNLSYMISYEILVIIIFTLVEMYQLSLIRSKVKYIKYKNKKLIKEKVDLGKVINLEQYR</sequence>
<feature type="transmembrane region" description="Helical" evidence="1">
    <location>
        <begin position="5"/>
        <end position="23"/>
    </location>
</feature>